<gene>
    <name evidence="2" type="primary">LOC123145324</name>
</gene>
<dbReference type="Gramene" id="TraesCS1B03G1125100.1">
    <property type="protein sequence ID" value="TraesCS1B03G1125100.1.CDS"/>
    <property type="gene ID" value="TraesCS1B03G1125100"/>
</dbReference>
<feature type="region of interest" description="Disordered" evidence="1">
    <location>
        <begin position="355"/>
        <end position="375"/>
    </location>
</feature>
<dbReference type="RefSeq" id="XP_044420646.1">
    <property type="nucleotide sequence ID" value="XM_044564711.1"/>
</dbReference>
<reference evidence="2" key="1">
    <citation type="submission" date="2018-08" db="EMBL/GenBank/DDBJ databases">
        <authorList>
            <person name="Rossello M."/>
        </authorList>
    </citation>
    <scope>NUCLEOTIDE SEQUENCE [LARGE SCALE GENOMIC DNA]</scope>
    <source>
        <strain evidence="2">cv. Chinese Spring</strain>
    </source>
</reference>
<keyword evidence="3" id="KW-1185">Reference proteome</keyword>
<reference evidence="2" key="2">
    <citation type="submission" date="2018-10" db="UniProtKB">
        <authorList>
            <consortium name="EnsemblPlants"/>
        </authorList>
    </citation>
    <scope>IDENTIFICATION</scope>
</reference>
<dbReference type="Gramene" id="TraesCS1B02G417600.1">
    <property type="protein sequence ID" value="TraesCS1B02G417600.1"/>
    <property type="gene ID" value="TraesCS1B02G417600"/>
</dbReference>
<dbReference type="Gramene" id="TraesJAG1B03G00380900.1">
    <property type="protein sequence ID" value="TraesJAG1B03G00380900.1"/>
    <property type="gene ID" value="TraesJAG1B03G00380900"/>
</dbReference>
<evidence type="ECO:0000256" key="1">
    <source>
        <dbReference type="SAM" id="MobiDB-lite"/>
    </source>
</evidence>
<organism evidence="2">
    <name type="scientific">Triticum aestivum</name>
    <name type="common">Wheat</name>
    <dbReference type="NCBI Taxonomy" id="4565"/>
    <lineage>
        <taxon>Eukaryota</taxon>
        <taxon>Viridiplantae</taxon>
        <taxon>Streptophyta</taxon>
        <taxon>Embryophyta</taxon>
        <taxon>Tracheophyta</taxon>
        <taxon>Spermatophyta</taxon>
        <taxon>Magnoliopsida</taxon>
        <taxon>Liliopsida</taxon>
        <taxon>Poales</taxon>
        <taxon>Poaceae</taxon>
        <taxon>BOP clade</taxon>
        <taxon>Pooideae</taxon>
        <taxon>Triticodae</taxon>
        <taxon>Triticeae</taxon>
        <taxon>Triticinae</taxon>
        <taxon>Triticum</taxon>
    </lineage>
</organism>
<dbReference type="EnsemblPlants" id="TraesCS1B02G417600.1">
    <property type="protein sequence ID" value="TraesCS1B02G417600.1"/>
    <property type="gene ID" value="TraesCS1B02G417600"/>
</dbReference>
<evidence type="ECO:0000313" key="2">
    <source>
        <dbReference type="EnsemblPlants" id="TraesCS1B02G417600.1"/>
    </source>
</evidence>
<accession>A0A3B5Z488</accession>
<protein>
    <submittedName>
        <fullName evidence="2">Uncharacterized protein</fullName>
    </submittedName>
</protein>
<sequence>MGTPTSFKFFASDDRQVGHLLAAVDAAASRCTAAAQRLEAAATKEGKLKGKGEEAEADAARATKLAAEQLASAAEEVAVAKKTLAVVTHAVAKAALADASSATSALVDLLEKDGHTPAQVAAATGTAAKVLLAIADKQALASAARADAVSAASFAKAATSFAASPTNFYVFSWERVEPSNINQQEGPAPRKENGDGRNSYMKAFMGGRGGGGPRGQIIATAARLINREMAKHGQVMSINNIAEILSSPVDVGSPQLKAILPHLVTIAPQLPIPEQLLPELLLPSQPPAIPQVLLPPAFHAASEVAKEVQPTVKQGGWKDINVRNLIVTTTIGWCYGMGLDAAYKEVKDYRPDLSKLGQLSLDETPEPQASGKNFE</sequence>
<evidence type="ECO:0000313" key="3">
    <source>
        <dbReference type="Proteomes" id="UP000019116"/>
    </source>
</evidence>
<dbReference type="Gramene" id="TraesNOR1B03G00385970.1">
    <property type="protein sequence ID" value="TraesNOR1B03G00385970.1"/>
    <property type="gene ID" value="TraesNOR1B03G00385970"/>
</dbReference>
<name>A0A3B5Z488_WHEAT</name>
<dbReference type="Proteomes" id="UP000019116">
    <property type="component" value="Chromosome 1B"/>
</dbReference>
<dbReference type="GeneID" id="123145324"/>
<dbReference type="AlphaFoldDB" id="A0A3B5Z488"/>
<proteinExistence type="predicted"/>